<dbReference type="EMBL" id="MU157825">
    <property type="protein sequence ID" value="KAF9534729.1"/>
    <property type="molecule type" value="Genomic_DNA"/>
</dbReference>
<organism evidence="2 3">
    <name type="scientific">Crepidotus variabilis</name>
    <dbReference type="NCBI Taxonomy" id="179855"/>
    <lineage>
        <taxon>Eukaryota</taxon>
        <taxon>Fungi</taxon>
        <taxon>Dikarya</taxon>
        <taxon>Basidiomycota</taxon>
        <taxon>Agaricomycotina</taxon>
        <taxon>Agaricomycetes</taxon>
        <taxon>Agaricomycetidae</taxon>
        <taxon>Agaricales</taxon>
        <taxon>Agaricineae</taxon>
        <taxon>Crepidotaceae</taxon>
        <taxon>Crepidotus</taxon>
    </lineage>
</organism>
<dbReference type="Proteomes" id="UP000807306">
    <property type="component" value="Unassembled WGS sequence"/>
</dbReference>
<accession>A0A9P6EU55</accession>
<feature type="compositionally biased region" description="Polar residues" evidence="1">
    <location>
        <begin position="92"/>
        <end position="104"/>
    </location>
</feature>
<feature type="region of interest" description="Disordered" evidence="1">
    <location>
        <begin position="1"/>
        <end position="147"/>
    </location>
</feature>
<evidence type="ECO:0000256" key="1">
    <source>
        <dbReference type="SAM" id="MobiDB-lite"/>
    </source>
</evidence>
<dbReference type="OrthoDB" id="3256715at2759"/>
<reference evidence="2" key="1">
    <citation type="submission" date="2020-11" db="EMBL/GenBank/DDBJ databases">
        <authorList>
            <consortium name="DOE Joint Genome Institute"/>
            <person name="Ahrendt S."/>
            <person name="Riley R."/>
            <person name="Andreopoulos W."/>
            <person name="Labutti K."/>
            <person name="Pangilinan J."/>
            <person name="Ruiz-Duenas F.J."/>
            <person name="Barrasa J.M."/>
            <person name="Sanchez-Garcia M."/>
            <person name="Camarero S."/>
            <person name="Miyauchi S."/>
            <person name="Serrano A."/>
            <person name="Linde D."/>
            <person name="Babiker R."/>
            <person name="Drula E."/>
            <person name="Ayuso-Fernandez I."/>
            <person name="Pacheco R."/>
            <person name="Padilla G."/>
            <person name="Ferreira P."/>
            <person name="Barriuso J."/>
            <person name="Kellner H."/>
            <person name="Castanera R."/>
            <person name="Alfaro M."/>
            <person name="Ramirez L."/>
            <person name="Pisabarro A.G."/>
            <person name="Kuo A."/>
            <person name="Tritt A."/>
            <person name="Lipzen A."/>
            <person name="He G."/>
            <person name="Yan M."/>
            <person name="Ng V."/>
            <person name="Cullen D."/>
            <person name="Martin F."/>
            <person name="Rosso M.-N."/>
            <person name="Henrissat B."/>
            <person name="Hibbett D."/>
            <person name="Martinez A.T."/>
            <person name="Grigoriev I.V."/>
        </authorList>
    </citation>
    <scope>NUCLEOTIDE SEQUENCE</scope>
    <source>
        <strain evidence="2">CBS 506.95</strain>
    </source>
</reference>
<evidence type="ECO:0000313" key="2">
    <source>
        <dbReference type="EMBL" id="KAF9534729.1"/>
    </source>
</evidence>
<keyword evidence="3" id="KW-1185">Reference proteome</keyword>
<sequence>MKIEWASNFRSDGTRRRPPPSSMHGWLAKMRGTLLGNESLRSRGMREMREAQSRRQHTSTKRRQHSSKSGGSIFSFLKFGKSSKHGAKLQSKRPTGSSRPSYRSTHSHGSRPARPPLRPNGSGHKSSHRSTRQDASRPHNTRRSTRR</sequence>
<comment type="caution">
    <text evidence="2">The sequence shown here is derived from an EMBL/GenBank/DDBJ whole genome shotgun (WGS) entry which is preliminary data.</text>
</comment>
<gene>
    <name evidence="2" type="ORF">CPB83DRAFT_842838</name>
</gene>
<proteinExistence type="predicted"/>
<dbReference type="AlphaFoldDB" id="A0A9P6EU55"/>
<feature type="compositionally biased region" description="Basic residues" evidence="1">
    <location>
        <begin position="81"/>
        <end position="91"/>
    </location>
</feature>
<feature type="compositionally biased region" description="Basic residues" evidence="1">
    <location>
        <begin position="54"/>
        <end position="66"/>
    </location>
</feature>
<evidence type="ECO:0000313" key="3">
    <source>
        <dbReference type="Proteomes" id="UP000807306"/>
    </source>
</evidence>
<name>A0A9P6EU55_9AGAR</name>
<protein>
    <submittedName>
        <fullName evidence="2">Uncharacterized protein</fullName>
    </submittedName>
</protein>
<feature type="compositionally biased region" description="Basic and acidic residues" evidence="1">
    <location>
        <begin position="40"/>
        <end position="53"/>
    </location>
</feature>